<evidence type="ECO:0000313" key="3">
    <source>
        <dbReference type="Proteomes" id="UP001234178"/>
    </source>
</evidence>
<feature type="compositionally biased region" description="Polar residues" evidence="1">
    <location>
        <begin position="599"/>
        <end position="618"/>
    </location>
</feature>
<feature type="compositionally biased region" description="Basic residues" evidence="1">
    <location>
        <begin position="678"/>
        <end position="689"/>
    </location>
</feature>
<feature type="compositionally biased region" description="Basic and acidic residues" evidence="1">
    <location>
        <begin position="1"/>
        <end position="12"/>
    </location>
</feature>
<feature type="region of interest" description="Disordered" evidence="1">
    <location>
        <begin position="1"/>
        <end position="35"/>
    </location>
</feature>
<protein>
    <submittedName>
        <fullName evidence="2">Uncharacterized protein</fullName>
    </submittedName>
</protein>
<feature type="region of interest" description="Disordered" evidence="1">
    <location>
        <begin position="303"/>
        <end position="325"/>
    </location>
</feature>
<sequence>MHFPRPRGERDPFVSARRGARSETPSLSPLCRFPRDPVGLPKGPHFRDQSLCRRQIARRGDARRPLAEALETLRALPRTRRQNTEAPGESSRIPSSRRLYVSLEVGRCLLRHLRDASEQIDRLLRGHYLECDVGRIRRVIGHRRDVAGPLFRGCHKARRDRICNRIRDLLADRRRPFQAIVFLAAPLKDAPREPVTDLHRVCEHRVSFLEEHRDLPRTIKQDFVDVVRHDANGNHVDVVGLRVARRRVLIKLFDAGIVPAATRVVRRQLVGAVDATSRDFVKGSGEPPGPMPTQIPWKSAYPRPGRGWSRPNLPGPGQGASVDVGSGRAQEACGAILHGGATWHMRRAGRLPKLNDFRRFRRHTRCCGGEMPLAPRFRALLVVASSLGAAALGAAACVPPADDPLADAGRLPTTGTDLPPADFASVCEGDGYKMLENLALSARYDSLAVYTGGTRSAVTGTPCRIAKDPAACTARVEEIRAAGTGSYFVATDADGATLLTDRKDLLSVLTPIRTPNAAILSLWFDGYLVECPGSASKGTASGIEGGLDKRVDCGPHTRERRRVAIDGSYSVLESDVLVTMLACTGRRFEELADVAASPKTRSANSSQNSPTWRRQASMRSRAWKRNSPTTGRRHTCLDACAGPVATKSATRRRWASSPPSTAEWCPRRNADATGAGPRRNRPGKPHRRVPAGDLRRGGRRLPSGARAEDRAIAGAMVSIARDEAAHAELSWAIDAWATGLLDGAAHKRLDAAYDAALAELRQQIAVEPGKTVATRAGIPTAAQASALLEGVLTVLATAA</sequence>
<proteinExistence type="predicted"/>
<organism evidence="2 3">
    <name type="scientific">Daphnia magna</name>
    <dbReference type="NCBI Taxonomy" id="35525"/>
    <lineage>
        <taxon>Eukaryota</taxon>
        <taxon>Metazoa</taxon>
        <taxon>Ecdysozoa</taxon>
        <taxon>Arthropoda</taxon>
        <taxon>Crustacea</taxon>
        <taxon>Branchiopoda</taxon>
        <taxon>Diplostraca</taxon>
        <taxon>Cladocera</taxon>
        <taxon>Anomopoda</taxon>
        <taxon>Daphniidae</taxon>
        <taxon>Daphnia</taxon>
    </lineage>
</organism>
<keyword evidence="3" id="KW-1185">Reference proteome</keyword>
<feature type="region of interest" description="Disordered" evidence="1">
    <location>
        <begin position="594"/>
        <end position="706"/>
    </location>
</feature>
<evidence type="ECO:0000256" key="1">
    <source>
        <dbReference type="SAM" id="MobiDB-lite"/>
    </source>
</evidence>
<reference evidence="2 3" key="1">
    <citation type="journal article" date="2023" name="Nucleic Acids Res.">
        <title>The hologenome of Daphnia magna reveals possible DNA methylation and microbiome-mediated evolution of the host genome.</title>
        <authorList>
            <person name="Chaturvedi A."/>
            <person name="Li X."/>
            <person name="Dhandapani V."/>
            <person name="Marshall H."/>
            <person name="Kissane S."/>
            <person name="Cuenca-Cambronero M."/>
            <person name="Asole G."/>
            <person name="Calvet F."/>
            <person name="Ruiz-Romero M."/>
            <person name="Marangio P."/>
            <person name="Guigo R."/>
            <person name="Rago D."/>
            <person name="Mirbahai L."/>
            <person name="Eastwood N."/>
            <person name="Colbourne J.K."/>
            <person name="Zhou J."/>
            <person name="Mallon E."/>
            <person name="Orsini L."/>
        </authorList>
    </citation>
    <scope>NUCLEOTIDE SEQUENCE [LARGE SCALE GENOMIC DNA]</scope>
    <source>
        <strain evidence="2">LRV0_1</strain>
    </source>
</reference>
<evidence type="ECO:0000313" key="2">
    <source>
        <dbReference type="EMBL" id="KAK4045115.1"/>
    </source>
</evidence>
<comment type="caution">
    <text evidence="2">The sequence shown here is derived from an EMBL/GenBank/DDBJ whole genome shotgun (WGS) entry which is preliminary data.</text>
</comment>
<gene>
    <name evidence="2" type="ORF">OUZ56_032523</name>
</gene>
<name>A0ABR0B955_9CRUS</name>
<dbReference type="EMBL" id="JAOYFB010000041">
    <property type="protein sequence ID" value="KAK4045115.1"/>
    <property type="molecule type" value="Genomic_DNA"/>
</dbReference>
<accession>A0ABR0B955</accession>
<dbReference type="Proteomes" id="UP001234178">
    <property type="component" value="Unassembled WGS sequence"/>
</dbReference>